<protein>
    <recommendedName>
        <fullName evidence="2">DUF1468 domain-containing protein</fullName>
    </recommendedName>
</protein>
<accession>A0ABY3DQY0</accession>
<organism evidence="3 4">
    <name type="scientific">Ancylobacter moscoviensis</name>
    <dbReference type="NCBI Taxonomy" id="2597768"/>
    <lineage>
        <taxon>Bacteria</taxon>
        <taxon>Pseudomonadati</taxon>
        <taxon>Pseudomonadota</taxon>
        <taxon>Alphaproteobacteria</taxon>
        <taxon>Hyphomicrobiales</taxon>
        <taxon>Xanthobacteraceae</taxon>
        <taxon>Ancylobacter</taxon>
    </lineage>
</organism>
<keyword evidence="1" id="KW-0472">Membrane</keyword>
<evidence type="ECO:0000313" key="4">
    <source>
        <dbReference type="Proteomes" id="UP000315321"/>
    </source>
</evidence>
<dbReference type="Proteomes" id="UP000315321">
    <property type="component" value="Unassembled WGS sequence"/>
</dbReference>
<keyword evidence="1" id="KW-0812">Transmembrane</keyword>
<name>A0ABY3DQY0_9HYPH</name>
<evidence type="ECO:0000256" key="1">
    <source>
        <dbReference type="SAM" id="Phobius"/>
    </source>
</evidence>
<reference evidence="3 4" key="1">
    <citation type="submission" date="2019-07" db="EMBL/GenBank/DDBJ databases">
        <authorList>
            <person name="Grouzdev D.S."/>
        </authorList>
    </citation>
    <scope>NUCLEOTIDE SEQUENCE [LARGE SCALE GENOMIC DNA]</scope>
    <source>
        <strain evidence="3 4">3C</strain>
    </source>
</reference>
<keyword evidence="1" id="KW-1133">Transmembrane helix</keyword>
<feature type="transmembrane region" description="Helical" evidence="1">
    <location>
        <begin position="44"/>
        <end position="66"/>
    </location>
</feature>
<comment type="caution">
    <text evidence="3">The sequence shown here is derived from an EMBL/GenBank/DDBJ whole genome shotgun (WGS) entry which is preliminary data.</text>
</comment>
<dbReference type="EMBL" id="VMBP01000003">
    <property type="protein sequence ID" value="TSJ62139.1"/>
    <property type="molecule type" value="Genomic_DNA"/>
</dbReference>
<evidence type="ECO:0000313" key="3">
    <source>
        <dbReference type="EMBL" id="TSJ62139.1"/>
    </source>
</evidence>
<dbReference type="InterPro" id="IPR009936">
    <property type="entry name" value="DUF1468"/>
</dbReference>
<feature type="transmembrane region" description="Helical" evidence="1">
    <location>
        <begin position="137"/>
        <end position="159"/>
    </location>
</feature>
<proteinExistence type="predicted"/>
<evidence type="ECO:0000259" key="2">
    <source>
        <dbReference type="Pfam" id="PF07331"/>
    </source>
</evidence>
<feature type="domain" description="DUF1468" evidence="2">
    <location>
        <begin position="49"/>
        <end position="158"/>
    </location>
</feature>
<dbReference type="Pfam" id="PF07331">
    <property type="entry name" value="TctB"/>
    <property type="match status" value="1"/>
</dbReference>
<feature type="transmembrane region" description="Helical" evidence="1">
    <location>
        <begin position="12"/>
        <end position="32"/>
    </location>
</feature>
<sequence length="168" mass="18661">MTMRIGRHTYAIDYGHLTLITLIAVAIFWYLLDARSVSLSINNILLVQPVAIFALAMYLFILPQCFRKVDAREMAKAPAEQDPLSPTLPSERSDMIRMAALGISLGLMVVLLDVIGFDIALFLFTAAAMAICGERRPLHLLIFSLVVTVVAIYGFRALIPFPMFTTIL</sequence>
<gene>
    <name evidence="3" type="ORF">FO470_11270</name>
</gene>
<keyword evidence="4" id="KW-1185">Reference proteome</keyword>
<feature type="transmembrane region" description="Helical" evidence="1">
    <location>
        <begin position="98"/>
        <end position="131"/>
    </location>
</feature>